<dbReference type="Proteomes" id="UP001642484">
    <property type="component" value="Unassembled WGS sequence"/>
</dbReference>
<evidence type="ECO:0000313" key="3">
    <source>
        <dbReference type="Proteomes" id="UP001642484"/>
    </source>
</evidence>
<keyword evidence="1" id="KW-0472">Membrane</keyword>
<keyword evidence="1" id="KW-0812">Transmembrane</keyword>
<reference evidence="2 3" key="1">
    <citation type="submission" date="2024-02" db="EMBL/GenBank/DDBJ databases">
        <authorList>
            <person name="Chen Y."/>
            <person name="Shah S."/>
            <person name="Dougan E. K."/>
            <person name="Thang M."/>
            <person name="Chan C."/>
        </authorList>
    </citation>
    <scope>NUCLEOTIDE SEQUENCE [LARGE SCALE GENOMIC DNA]</scope>
</reference>
<evidence type="ECO:0000256" key="1">
    <source>
        <dbReference type="SAM" id="Phobius"/>
    </source>
</evidence>
<gene>
    <name evidence="2" type="ORF">CCMP2556_LOCUS17537</name>
</gene>
<comment type="caution">
    <text evidence="2">The sequence shown here is derived from an EMBL/GenBank/DDBJ whole genome shotgun (WGS) entry which is preliminary data.</text>
</comment>
<keyword evidence="3" id="KW-1185">Reference proteome</keyword>
<proteinExistence type="predicted"/>
<sequence>MEVAIVWWMFGCVFFVAPLNWWGKKYRILPETGLAMVGLLLLPGTRVLGWNGPGSWLFWCHWKRKEVKKIHGGLSFIDTY</sequence>
<dbReference type="EMBL" id="CAXAMN010009702">
    <property type="protein sequence ID" value="CAK9029581.1"/>
    <property type="molecule type" value="Genomic_DNA"/>
</dbReference>
<organism evidence="2 3">
    <name type="scientific">Durusdinium trenchii</name>
    <dbReference type="NCBI Taxonomy" id="1381693"/>
    <lineage>
        <taxon>Eukaryota</taxon>
        <taxon>Sar</taxon>
        <taxon>Alveolata</taxon>
        <taxon>Dinophyceae</taxon>
        <taxon>Suessiales</taxon>
        <taxon>Symbiodiniaceae</taxon>
        <taxon>Durusdinium</taxon>
    </lineage>
</organism>
<evidence type="ECO:0000313" key="2">
    <source>
        <dbReference type="EMBL" id="CAK9029581.1"/>
    </source>
</evidence>
<protein>
    <submittedName>
        <fullName evidence="2">Uncharacterized protein</fullName>
    </submittedName>
</protein>
<keyword evidence="1" id="KW-1133">Transmembrane helix</keyword>
<name>A0ABP0KRS2_9DINO</name>
<accession>A0ABP0KRS2</accession>
<feature type="transmembrane region" description="Helical" evidence="1">
    <location>
        <begin position="6"/>
        <end position="23"/>
    </location>
</feature>